<proteinExistence type="predicted"/>
<evidence type="ECO:0000256" key="3">
    <source>
        <dbReference type="ARBA" id="ARBA00023125"/>
    </source>
</evidence>
<keyword evidence="2" id="KW-0805">Transcription regulation</keyword>
<evidence type="ECO:0000256" key="1">
    <source>
        <dbReference type="ARBA" id="ARBA00004123"/>
    </source>
</evidence>
<organism evidence="9">
    <name type="scientific">Zeugodacus cucurbitae</name>
    <name type="common">Melon fruit fly</name>
    <name type="synonym">Bactrocera cucurbitae</name>
    <dbReference type="NCBI Taxonomy" id="28588"/>
    <lineage>
        <taxon>Eukaryota</taxon>
        <taxon>Metazoa</taxon>
        <taxon>Ecdysozoa</taxon>
        <taxon>Arthropoda</taxon>
        <taxon>Hexapoda</taxon>
        <taxon>Insecta</taxon>
        <taxon>Pterygota</taxon>
        <taxon>Neoptera</taxon>
        <taxon>Endopterygota</taxon>
        <taxon>Diptera</taxon>
        <taxon>Brachycera</taxon>
        <taxon>Muscomorpha</taxon>
        <taxon>Tephritoidea</taxon>
        <taxon>Tephritidae</taxon>
        <taxon>Zeugodacus</taxon>
        <taxon>Zeugodacus</taxon>
    </lineage>
</organism>
<keyword evidence="4" id="KW-0804">Transcription</keyword>
<dbReference type="SMART" id="SM00511">
    <property type="entry name" value="ORANGE"/>
    <property type="match status" value="1"/>
</dbReference>
<reference evidence="9" key="2">
    <citation type="journal article" date="2015" name="Gigascience">
        <title>Reconstructing a comprehensive transcriptome assembly of a white-pupal translocated strain of the pest fruit fly Bactrocera cucurbitae.</title>
        <authorList>
            <person name="Sim S.B."/>
            <person name="Calla B."/>
            <person name="Hall B."/>
            <person name="DeRego T."/>
            <person name="Geib S.M."/>
        </authorList>
    </citation>
    <scope>NUCLEOTIDE SEQUENCE</scope>
</reference>
<feature type="domain" description="BHLH" evidence="7">
    <location>
        <begin position="10"/>
        <end position="65"/>
    </location>
</feature>
<dbReference type="SMART" id="SM00353">
    <property type="entry name" value="HLH"/>
    <property type="match status" value="1"/>
</dbReference>
<dbReference type="InterPro" id="IPR011598">
    <property type="entry name" value="bHLH_dom"/>
</dbReference>
<dbReference type="Pfam" id="PF07527">
    <property type="entry name" value="Hairy_orange"/>
    <property type="match status" value="1"/>
</dbReference>
<protein>
    <submittedName>
        <fullName evidence="9">Enhancer of split m8 protein</fullName>
    </submittedName>
</protein>
<dbReference type="AlphaFoldDB" id="A0A0A1XMW3"/>
<dbReference type="SUPFAM" id="SSF158457">
    <property type="entry name" value="Orange domain-like"/>
    <property type="match status" value="1"/>
</dbReference>
<dbReference type="PANTHER" id="PTHR10985">
    <property type="entry name" value="BASIC HELIX-LOOP-HELIX TRANSCRIPTION FACTOR, HES-RELATED"/>
    <property type="match status" value="1"/>
</dbReference>
<evidence type="ECO:0000256" key="6">
    <source>
        <dbReference type="SAM" id="MobiDB-lite"/>
    </source>
</evidence>
<dbReference type="Gene3D" id="4.10.280.10">
    <property type="entry name" value="Helix-loop-helix DNA-binding domain"/>
    <property type="match status" value="1"/>
</dbReference>
<reference evidence="9" key="1">
    <citation type="submission" date="2014-11" db="EMBL/GenBank/DDBJ databases">
        <authorList>
            <person name="Geib S."/>
        </authorList>
    </citation>
    <scope>NUCLEOTIDE SEQUENCE</scope>
</reference>
<dbReference type="InterPro" id="IPR050370">
    <property type="entry name" value="HES_HEY"/>
</dbReference>
<evidence type="ECO:0000313" key="9">
    <source>
        <dbReference type="EMBL" id="JAD12684.1"/>
    </source>
</evidence>
<feature type="non-terminal residue" evidence="9">
    <location>
        <position position="357"/>
    </location>
</feature>
<dbReference type="GO" id="GO:0005634">
    <property type="term" value="C:nucleus"/>
    <property type="evidence" value="ECO:0007669"/>
    <property type="project" value="UniProtKB-SubCell"/>
</dbReference>
<evidence type="ECO:0000259" key="8">
    <source>
        <dbReference type="PROSITE" id="PS51054"/>
    </source>
</evidence>
<sequence length="357" mass="38213">MAQQSKTQIYLKVKKPLLERQRRARINNCLDSLKKLVAELQADDGVLRMDKAELLEQTLVFVRQQCRSKAQQQSAQVHTDSFRNGYMNAVNEVSRMMASTPGMSVEVGKSVMTHLGRSFNRLQQQQQQQDDDGGASEGQTNSGAGVTTTLVGTTSQVAQQLQKVQMQGGKVIKMSSYPLLVSELNVAQQQQQQQHHQQQQKHNSAAIAANHNYSLQPTTAIITSTQSVSQQQGTGGGNKIYLTSNNASGGGTNFTIATASELANAVAVQQANSNNNGSGNSNGNSNSKNSIAQKLHHYKELQNSNLKVNFVSTSNAAGGGSVGGVGNAVSVHHGSIVVDAKTVAAAVSQSQQQQQQQ</sequence>
<keyword evidence="5" id="KW-0539">Nucleus</keyword>
<dbReference type="EMBL" id="GBXI01001608">
    <property type="protein sequence ID" value="JAD12684.1"/>
    <property type="molecule type" value="Transcribed_RNA"/>
</dbReference>
<dbReference type="InterPro" id="IPR036638">
    <property type="entry name" value="HLH_DNA-bd_sf"/>
</dbReference>
<dbReference type="SUPFAM" id="SSF47459">
    <property type="entry name" value="HLH, helix-loop-helix DNA-binding domain"/>
    <property type="match status" value="1"/>
</dbReference>
<accession>A0A0A1XMW3</accession>
<evidence type="ECO:0000256" key="4">
    <source>
        <dbReference type="ARBA" id="ARBA00023163"/>
    </source>
</evidence>
<dbReference type="GO" id="GO:0003677">
    <property type="term" value="F:DNA binding"/>
    <property type="evidence" value="ECO:0007669"/>
    <property type="project" value="UniProtKB-KW"/>
</dbReference>
<gene>
    <name evidence="9" type="primary">E(spl)</name>
    <name evidence="9" type="ORF">g.21723</name>
</gene>
<name>A0A0A1XMW3_ZEUCU</name>
<dbReference type="GO" id="GO:0046983">
    <property type="term" value="F:protein dimerization activity"/>
    <property type="evidence" value="ECO:0007669"/>
    <property type="project" value="InterPro"/>
</dbReference>
<evidence type="ECO:0000256" key="2">
    <source>
        <dbReference type="ARBA" id="ARBA00023015"/>
    </source>
</evidence>
<evidence type="ECO:0000259" key="7">
    <source>
        <dbReference type="PROSITE" id="PS50888"/>
    </source>
</evidence>
<dbReference type="PROSITE" id="PS50888">
    <property type="entry name" value="BHLH"/>
    <property type="match status" value="1"/>
</dbReference>
<evidence type="ECO:0000256" key="5">
    <source>
        <dbReference type="ARBA" id="ARBA00023242"/>
    </source>
</evidence>
<dbReference type="PROSITE" id="PS51054">
    <property type="entry name" value="ORANGE"/>
    <property type="match status" value="1"/>
</dbReference>
<dbReference type="Pfam" id="PF00010">
    <property type="entry name" value="HLH"/>
    <property type="match status" value="1"/>
</dbReference>
<feature type="region of interest" description="Disordered" evidence="6">
    <location>
        <begin position="122"/>
        <end position="147"/>
    </location>
</feature>
<dbReference type="GO" id="GO:0006355">
    <property type="term" value="P:regulation of DNA-templated transcription"/>
    <property type="evidence" value="ECO:0007669"/>
    <property type="project" value="InterPro"/>
</dbReference>
<feature type="domain" description="Orange" evidence="8">
    <location>
        <begin position="82"/>
        <end position="115"/>
    </location>
</feature>
<keyword evidence="3" id="KW-0238">DNA-binding</keyword>
<comment type="subcellular location">
    <subcellularLocation>
        <location evidence="1">Nucleus</location>
    </subcellularLocation>
</comment>
<dbReference type="InterPro" id="IPR003650">
    <property type="entry name" value="Orange_dom"/>
</dbReference>